<evidence type="ECO:0000256" key="1">
    <source>
        <dbReference type="ARBA" id="ARBA00022786"/>
    </source>
</evidence>
<dbReference type="Pfam" id="PF00443">
    <property type="entry name" value="UCH"/>
    <property type="match status" value="1"/>
</dbReference>
<evidence type="ECO:0000256" key="2">
    <source>
        <dbReference type="ARBA" id="ARBA00022801"/>
    </source>
</evidence>
<keyword evidence="6" id="KW-1185">Reference proteome</keyword>
<feature type="domain" description="Peptidase C19 ubiquitin carboxyl-terminal hydrolase" evidence="3">
    <location>
        <begin position="577"/>
        <end position="849"/>
    </location>
</feature>
<dbReference type="EnsemblPlants" id="OPUNC11G13740.1">
    <property type="protein sequence ID" value="OPUNC11G13740.1"/>
    <property type="gene ID" value="OPUNC11G13740"/>
</dbReference>
<dbReference type="Gramene" id="OPUNC11G13740.1">
    <property type="protein sequence ID" value="OPUNC11G13740.1"/>
    <property type="gene ID" value="OPUNC11G13740"/>
</dbReference>
<dbReference type="InterPro" id="IPR038765">
    <property type="entry name" value="Papain-like_cys_pep_sf"/>
</dbReference>
<dbReference type="GO" id="GO:0016579">
    <property type="term" value="P:protein deubiquitination"/>
    <property type="evidence" value="ECO:0007669"/>
    <property type="project" value="InterPro"/>
</dbReference>
<feature type="domain" description="DUF629" evidence="4">
    <location>
        <begin position="189"/>
        <end position="303"/>
    </location>
</feature>
<reference evidence="5" key="1">
    <citation type="submission" date="2015-04" db="UniProtKB">
        <authorList>
            <consortium name="EnsemblPlants"/>
        </authorList>
    </citation>
    <scope>IDENTIFICATION</scope>
</reference>
<accession>A0A0E0MG93</accession>
<dbReference type="Proteomes" id="UP000026962">
    <property type="component" value="Chromosome 11"/>
</dbReference>
<dbReference type="GO" id="GO:0004843">
    <property type="term" value="F:cysteine-type deubiquitinase activity"/>
    <property type="evidence" value="ECO:0007669"/>
    <property type="project" value="InterPro"/>
</dbReference>
<evidence type="ECO:0000259" key="4">
    <source>
        <dbReference type="Pfam" id="PF04780"/>
    </source>
</evidence>
<dbReference type="OMA" id="MSHIDIS"/>
<proteinExistence type="predicted"/>
<keyword evidence="2" id="KW-0378">Hydrolase</keyword>
<evidence type="ECO:0000313" key="6">
    <source>
        <dbReference type="Proteomes" id="UP000026962"/>
    </source>
</evidence>
<evidence type="ECO:0000313" key="5">
    <source>
        <dbReference type="EnsemblPlants" id="OPUNC11G13740.1"/>
    </source>
</evidence>
<dbReference type="Pfam" id="PF04780">
    <property type="entry name" value="DUF629"/>
    <property type="match status" value="1"/>
</dbReference>
<organism evidence="5">
    <name type="scientific">Oryza punctata</name>
    <name type="common">Red rice</name>
    <dbReference type="NCBI Taxonomy" id="4537"/>
    <lineage>
        <taxon>Eukaryota</taxon>
        <taxon>Viridiplantae</taxon>
        <taxon>Streptophyta</taxon>
        <taxon>Embryophyta</taxon>
        <taxon>Tracheophyta</taxon>
        <taxon>Spermatophyta</taxon>
        <taxon>Magnoliopsida</taxon>
        <taxon>Liliopsida</taxon>
        <taxon>Poales</taxon>
        <taxon>Poaceae</taxon>
        <taxon>BOP clade</taxon>
        <taxon>Oryzoideae</taxon>
        <taxon>Oryzeae</taxon>
        <taxon>Oryzinae</taxon>
        <taxon>Oryza</taxon>
    </lineage>
</organism>
<sequence length="893" mass="101125">MAGSGDEWPPPSNRDWLDCDPAFAEEADAAIAALKEWDTGGDGLATQLVNRYHASPLAHTILAEWYSSVCADPQNATAHLGIAALLAPRCPHIAFALALVLMKMGSYDEAAVVCGRSLLVPDPTDPARHYTFQKENVDAIVSSKGPEHRIALKREGIRFLRFKAEQGKGTAIPPEPMWPPEIVDVGRARCRWNSMSDEERQAFLTVSFEDMRSYCRSGGLPAECVHRIMRVLKGAEELVKGCDSFSYCLCTLCSTTICADAVEFMSHIDISHTEGKHKNLWSSIPERISDSEMELLKSWIWEPKPIDGDDLAERTRILSDVKEIVFQLIDMKAISLCLLFIIHKFIMSRVRPVTPLVVSMCACCGIGQLSSAHLKELYEFLKNLVPTHTDYVHQKAQNGEQESQQNLLTWSKETETLYFDCGKIASRKTDGSSQADGLFDSLFCKPLLGLGDPFELWVGVNKNIREELGKLKLRCSSCEEKRIQGGVYFLPKAIFESDIDIEPYFNDGIGSAQVELLLIDAELDYQKKRLLEACKVDYLAAIVPIAKACLRAKLNNYPPEKILPLRPPNGLKLQAPLNMILRSLWHIRRFHDTLQKIPSECTDVKDGNSLIGKTLCEIFDSWDNDKEYKPCDPRGSMRFADFTNSLVYKKDGKRRTATEIVELIFGRLHSSQTPLHFEFKGETLEQQTPIEASLLGCICLVHDLFGLHIYENKFNCVNEVDTKHMHTTFLHCIDWGSVGKTKVESFSELLKAQMSRIESCGHMVYQYSLIYPPRLFMTVFERKDDKVGHINMHEVLMSLAVELDISHFYGGLHSGSKYILVSAVCCNDQGQYFCFARDNNRWLIYDNNRRPMYAESWEASIQQYSQANLCPEILFFEHVMDRELDTHHDQNAP</sequence>
<keyword evidence="1" id="KW-0833">Ubl conjugation pathway</keyword>
<dbReference type="SUPFAM" id="SSF54001">
    <property type="entry name" value="Cysteine proteinases"/>
    <property type="match status" value="1"/>
</dbReference>
<dbReference type="Gene3D" id="3.90.70.10">
    <property type="entry name" value="Cysteine proteinases"/>
    <property type="match status" value="1"/>
</dbReference>
<dbReference type="HOGENOM" id="CLU_015175_0_0_1"/>
<name>A0A0E0MG93_ORYPU</name>
<dbReference type="PANTHER" id="PTHR22975">
    <property type="entry name" value="UBIQUITIN SPECIFIC PROTEINASE"/>
    <property type="match status" value="1"/>
</dbReference>
<dbReference type="PANTHER" id="PTHR22975:SF19">
    <property type="entry name" value="EXPRESSED PROTEIN"/>
    <property type="match status" value="1"/>
</dbReference>
<dbReference type="eggNOG" id="KOG1887">
    <property type="taxonomic scope" value="Eukaryota"/>
</dbReference>
<reference evidence="5" key="2">
    <citation type="submission" date="2018-05" db="EMBL/GenBank/DDBJ databases">
        <title>OpunRS2 (Oryza punctata Reference Sequence Version 2).</title>
        <authorList>
            <person name="Zhang J."/>
            <person name="Kudrna D."/>
            <person name="Lee S."/>
            <person name="Talag J."/>
            <person name="Welchert J."/>
            <person name="Wing R.A."/>
        </authorList>
    </citation>
    <scope>NUCLEOTIDE SEQUENCE [LARGE SCALE GENOMIC DNA]</scope>
</reference>
<dbReference type="InterPro" id="IPR006865">
    <property type="entry name" value="DUF629"/>
</dbReference>
<protein>
    <recommendedName>
        <fullName evidence="7">DUF629 domain-containing protein</fullName>
    </recommendedName>
</protein>
<dbReference type="AlphaFoldDB" id="A0A0E0MG93"/>
<evidence type="ECO:0008006" key="7">
    <source>
        <dbReference type="Google" id="ProtNLM"/>
    </source>
</evidence>
<evidence type="ECO:0000259" key="3">
    <source>
        <dbReference type="Pfam" id="PF00443"/>
    </source>
</evidence>
<dbReference type="InterPro" id="IPR052398">
    <property type="entry name" value="Ubiquitin_hydrolase_53/54"/>
</dbReference>
<dbReference type="InterPro" id="IPR001394">
    <property type="entry name" value="Peptidase_C19_UCH"/>
</dbReference>